<dbReference type="PRINTS" id="PR01415">
    <property type="entry name" value="ANKYRIN"/>
</dbReference>
<dbReference type="Pfam" id="PF00023">
    <property type="entry name" value="Ank"/>
    <property type="match status" value="1"/>
</dbReference>
<dbReference type="PANTHER" id="PTHR24198">
    <property type="entry name" value="ANKYRIN REPEAT AND PROTEIN KINASE DOMAIN-CONTAINING PROTEIN"/>
    <property type="match status" value="1"/>
</dbReference>
<dbReference type="EMBL" id="HBGS01056458">
    <property type="protein sequence ID" value="CAD9478882.1"/>
    <property type="molecule type" value="Transcribed_RNA"/>
</dbReference>
<dbReference type="SMART" id="SM00248">
    <property type="entry name" value="ANK"/>
    <property type="match status" value="5"/>
</dbReference>
<organism evidence="5">
    <name type="scientific">Octactis speculum</name>
    <dbReference type="NCBI Taxonomy" id="3111310"/>
    <lineage>
        <taxon>Eukaryota</taxon>
        <taxon>Sar</taxon>
        <taxon>Stramenopiles</taxon>
        <taxon>Ochrophyta</taxon>
        <taxon>Dictyochophyceae</taxon>
        <taxon>Dictyochales</taxon>
        <taxon>Dictyochaceae</taxon>
        <taxon>Octactis</taxon>
    </lineage>
</organism>
<dbReference type="Pfam" id="PF12796">
    <property type="entry name" value="Ank_2"/>
    <property type="match status" value="2"/>
</dbReference>
<sequence>MGLLSRVCVTRPCFFGVCLSMQENPDRDELQGGRTPLMIAGHEGNVDAIEYLLSLDDVIGVEEVNARDVTGTTALTAAASNNQVEAMKLLYAEGADANVPCADGRAALHHAAYSGKYDAAKWLVKEAKVPVNQPAALTNGAGLGHTPLLVAAYHGHQRIVKLLLRYKANPDQPAKDGATALIAASSAGQMVCVKLLLKAGADPRRRLEGGETAAIVTNDRRISGLLYVAEREAWEKDPQSAGGAASSNSDDGDVDEEIEDEDDLDEEEEEEEVMIPPHEEL</sequence>
<evidence type="ECO:0000256" key="4">
    <source>
        <dbReference type="SAM" id="MobiDB-lite"/>
    </source>
</evidence>
<feature type="compositionally biased region" description="Low complexity" evidence="4">
    <location>
        <begin position="240"/>
        <end position="249"/>
    </location>
</feature>
<dbReference type="AlphaFoldDB" id="A0A7S2H2T9"/>
<evidence type="ECO:0000313" key="5">
    <source>
        <dbReference type="EMBL" id="CAD9478882.1"/>
    </source>
</evidence>
<feature type="repeat" description="ANK" evidence="3">
    <location>
        <begin position="143"/>
        <end position="175"/>
    </location>
</feature>
<dbReference type="Gene3D" id="1.25.40.20">
    <property type="entry name" value="Ankyrin repeat-containing domain"/>
    <property type="match status" value="2"/>
</dbReference>
<accession>A0A7S2H2T9</accession>
<feature type="repeat" description="ANK" evidence="3">
    <location>
        <begin position="176"/>
        <end position="208"/>
    </location>
</feature>
<proteinExistence type="predicted"/>
<dbReference type="PANTHER" id="PTHR24198:SF165">
    <property type="entry name" value="ANKYRIN REPEAT-CONTAINING PROTEIN-RELATED"/>
    <property type="match status" value="1"/>
</dbReference>
<evidence type="ECO:0000256" key="1">
    <source>
        <dbReference type="ARBA" id="ARBA00022737"/>
    </source>
</evidence>
<dbReference type="SUPFAM" id="SSF48403">
    <property type="entry name" value="Ankyrin repeat"/>
    <property type="match status" value="1"/>
</dbReference>
<feature type="compositionally biased region" description="Acidic residues" evidence="4">
    <location>
        <begin position="250"/>
        <end position="273"/>
    </location>
</feature>
<feature type="repeat" description="ANK" evidence="3">
    <location>
        <begin position="70"/>
        <end position="102"/>
    </location>
</feature>
<dbReference type="InterPro" id="IPR002110">
    <property type="entry name" value="Ankyrin_rpt"/>
</dbReference>
<evidence type="ECO:0000256" key="2">
    <source>
        <dbReference type="ARBA" id="ARBA00023043"/>
    </source>
</evidence>
<reference evidence="5" key="1">
    <citation type="submission" date="2021-01" db="EMBL/GenBank/DDBJ databases">
        <authorList>
            <person name="Corre E."/>
            <person name="Pelletier E."/>
            <person name="Niang G."/>
            <person name="Scheremetjew M."/>
            <person name="Finn R."/>
            <person name="Kale V."/>
            <person name="Holt S."/>
            <person name="Cochrane G."/>
            <person name="Meng A."/>
            <person name="Brown T."/>
            <person name="Cohen L."/>
        </authorList>
    </citation>
    <scope>NUCLEOTIDE SEQUENCE</scope>
    <source>
        <strain evidence="5">CCMP1381</strain>
    </source>
</reference>
<gene>
    <name evidence="5" type="ORF">DSPE1174_LOCUS29401</name>
</gene>
<protein>
    <submittedName>
        <fullName evidence="5">Uncharacterized protein</fullName>
    </submittedName>
</protein>
<evidence type="ECO:0000256" key="3">
    <source>
        <dbReference type="PROSITE-ProRule" id="PRU00023"/>
    </source>
</evidence>
<dbReference type="PROSITE" id="PS50297">
    <property type="entry name" value="ANK_REP_REGION"/>
    <property type="match status" value="4"/>
</dbReference>
<keyword evidence="2 3" id="KW-0040">ANK repeat</keyword>
<name>A0A7S2H2T9_9STRA</name>
<feature type="repeat" description="ANK" evidence="3">
    <location>
        <begin position="32"/>
        <end position="54"/>
    </location>
</feature>
<keyword evidence="1" id="KW-0677">Repeat</keyword>
<dbReference type="PROSITE" id="PS50088">
    <property type="entry name" value="ANK_REPEAT"/>
    <property type="match status" value="4"/>
</dbReference>
<feature type="region of interest" description="Disordered" evidence="4">
    <location>
        <begin position="233"/>
        <end position="281"/>
    </location>
</feature>
<dbReference type="InterPro" id="IPR036770">
    <property type="entry name" value="Ankyrin_rpt-contain_sf"/>
</dbReference>